<comment type="caution">
    <text evidence="3">The sequence shown here is derived from an EMBL/GenBank/DDBJ whole genome shotgun (WGS) entry which is preliminary data.</text>
</comment>
<name>A0A7W9UX90_9ACTN</name>
<feature type="compositionally biased region" description="Low complexity" evidence="1">
    <location>
        <begin position="160"/>
        <end position="176"/>
    </location>
</feature>
<sequence length="424" mass="42898">MGWAVLYCAFGVVALWLLGEVLLQYKARLRWRLLAFGGFLCVVVGVVLPSVLVIAAGAAAFAVGQTYVTLSFRRGFATGWSLRGGPDSNSNSNSGRGSGGSKRRRGAAAPAAKPTLRVSDLQAEPDALPPPAAAPLVTQPVPTYQPQPLPDDTDGYGIYSAAGAPGASAPGAPDAAHGTPSAQGGQAPGGDGGAADAAGGFEAYAGYAGQDASDGQHGYPPGGDGHAGDAYGYGAGGYAGNSEQSYGSAPPPTDDPYAYTSHPLDAYGQDALNTPGPYDPYGQPPAPAQDGYAAAGFPPDGYPQAGYDGQGVPDGGGYPEPQLAEPSYSGQEFAGPGYAGDPGGGYGAGYDIGDPGSDGYGQGGYPADGYGAPQQYPQTPSDGVWVPQQRDGEMPPGAPPAGQPQPYPYDPDYRDTGHDEQYRY</sequence>
<dbReference type="EMBL" id="JACHJL010000001">
    <property type="protein sequence ID" value="MBB5933464.1"/>
    <property type="molecule type" value="Genomic_DNA"/>
</dbReference>
<feature type="region of interest" description="Disordered" evidence="1">
    <location>
        <begin position="83"/>
        <end position="196"/>
    </location>
</feature>
<feature type="transmembrane region" description="Helical" evidence="2">
    <location>
        <begin position="33"/>
        <end position="64"/>
    </location>
</feature>
<keyword evidence="2" id="KW-1133">Transmembrane helix</keyword>
<feature type="compositionally biased region" description="Gly residues" evidence="1">
    <location>
        <begin position="337"/>
        <end position="366"/>
    </location>
</feature>
<evidence type="ECO:0000313" key="3">
    <source>
        <dbReference type="EMBL" id="MBB5933464.1"/>
    </source>
</evidence>
<keyword evidence="2" id="KW-0812">Transmembrane</keyword>
<reference evidence="3 4" key="1">
    <citation type="submission" date="2020-08" db="EMBL/GenBank/DDBJ databases">
        <title>Genomic Encyclopedia of Type Strains, Phase III (KMG-III): the genomes of soil and plant-associated and newly described type strains.</title>
        <authorList>
            <person name="Whitman W."/>
        </authorList>
    </citation>
    <scope>NUCLEOTIDE SEQUENCE [LARGE SCALE GENOMIC DNA]</scope>
    <source>
        <strain evidence="3 4">CECT 8305</strain>
    </source>
</reference>
<gene>
    <name evidence="3" type="ORF">FHS42_000482</name>
</gene>
<organism evidence="3 4">
    <name type="scientific">Streptomyces zagrosensis</name>
    <dbReference type="NCBI Taxonomy" id="1042984"/>
    <lineage>
        <taxon>Bacteria</taxon>
        <taxon>Bacillati</taxon>
        <taxon>Actinomycetota</taxon>
        <taxon>Actinomycetes</taxon>
        <taxon>Kitasatosporales</taxon>
        <taxon>Streptomycetaceae</taxon>
        <taxon>Streptomyces</taxon>
    </lineage>
</organism>
<feature type="compositionally biased region" description="Gly residues" evidence="1">
    <location>
        <begin position="308"/>
        <end position="318"/>
    </location>
</feature>
<feature type="compositionally biased region" description="Pro residues" evidence="1">
    <location>
        <begin position="396"/>
        <end position="409"/>
    </location>
</feature>
<keyword evidence="2" id="KW-0472">Membrane</keyword>
<feature type="compositionally biased region" description="Low complexity" evidence="1">
    <location>
        <begin position="107"/>
        <end position="126"/>
    </location>
</feature>
<feature type="compositionally biased region" description="Low complexity" evidence="1">
    <location>
        <begin position="83"/>
        <end position="95"/>
    </location>
</feature>
<protein>
    <submittedName>
        <fullName evidence="3">Uncharacterized protein</fullName>
    </submittedName>
</protein>
<feature type="region of interest" description="Disordered" evidence="1">
    <location>
        <begin position="239"/>
        <end position="424"/>
    </location>
</feature>
<dbReference type="Proteomes" id="UP000588098">
    <property type="component" value="Unassembled WGS sequence"/>
</dbReference>
<dbReference type="RefSeq" id="WP_246494108.1">
    <property type="nucleotide sequence ID" value="NZ_JACHJL010000001.1"/>
</dbReference>
<feature type="compositionally biased region" description="Basic and acidic residues" evidence="1">
    <location>
        <begin position="411"/>
        <end position="424"/>
    </location>
</feature>
<accession>A0A7W9UX90</accession>
<evidence type="ECO:0000256" key="1">
    <source>
        <dbReference type="SAM" id="MobiDB-lite"/>
    </source>
</evidence>
<evidence type="ECO:0000313" key="4">
    <source>
        <dbReference type="Proteomes" id="UP000588098"/>
    </source>
</evidence>
<evidence type="ECO:0000256" key="2">
    <source>
        <dbReference type="SAM" id="Phobius"/>
    </source>
</evidence>
<keyword evidence="4" id="KW-1185">Reference proteome</keyword>
<dbReference type="AlphaFoldDB" id="A0A7W9UX90"/>
<proteinExistence type="predicted"/>